<comment type="caution">
    <text evidence="4">The sequence shown here is derived from an EMBL/GenBank/DDBJ whole genome shotgun (WGS) entry which is preliminary data.</text>
</comment>
<dbReference type="EMBL" id="JAGSOY010000005">
    <property type="protein sequence ID" value="MBU2710247.1"/>
    <property type="molecule type" value="Genomic_DNA"/>
</dbReference>
<dbReference type="InterPro" id="IPR001296">
    <property type="entry name" value="Glyco_trans_1"/>
</dbReference>
<evidence type="ECO:0000259" key="3">
    <source>
        <dbReference type="Pfam" id="PF13439"/>
    </source>
</evidence>
<protein>
    <submittedName>
        <fullName evidence="4">Glycosyltransferase family 4 protein</fullName>
    </submittedName>
</protein>
<dbReference type="SUPFAM" id="SSF53756">
    <property type="entry name" value="UDP-Glycosyltransferase/glycogen phosphorylase"/>
    <property type="match status" value="1"/>
</dbReference>
<feature type="domain" description="Glycosyl transferase family 1" evidence="2">
    <location>
        <begin position="190"/>
        <end position="322"/>
    </location>
</feature>
<evidence type="ECO:0000259" key="2">
    <source>
        <dbReference type="Pfam" id="PF00534"/>
    </source>
</evidence>
<dbReference type="RefSeq" id="WP_215818404.1">
    <property type="nucleotide sequence ID" value="NZ_JAGSOY010000005.1"/>
</dbReference>
<name>A0ABS5ZBF4_9GAMM</name>
<keyword evidence="1" id="KW-0808">Transferase</keyword>
<sequence>MNIVFLTKRYYTNKDLILDKFGRYYEIPFFLANKGVRVNIFGLAYKEKRRYKVSYFFNDNFNIDMFSLNLKYFLGYFLFLRKLFLFLKGDKPDLLITSGDVVHIFTGFIVSKLFGINYLVDLCDNIESYPLTKKFIFNKLFKYSVKRATRGIVVSNNLKKYINEEGYSPDKVYVIGNAASRKFIKKDKMIFRRKIGLSLSDKVIGFVGSLYKNRDLEEVLHLFDKLSLEYDDLYLLLAGTFENNIRLPINDKMIFVGNIDHNDMPYLYSSIDVLIIGLTPDGFGSFCYPQKLCEAIACEVPFVAASVGEVNEILKNHPNSLYKYGDINDLYLKVVKKLSGCHCNIKPIYWEHQAEQVLMVLKEATA</sequence>
<dbReference type="Pfam" id="PF13439">
    <property type="entry name" value="Glyco_transf_4"/>
    <property type="match status" value="1"/>
</dbReference>
<dbReference type="InterPro" id="IPR028098">
    <property type="entry name" value="Glyco_trans_4-like_N"/>
</dbReference>
<accession>A0ABS5ZBF4</accession>
<gene>
    <name evidence="4" type="ORF">KCG35_04175</name>
</gene>
<keyword evidence="5" id="KW-1185">Reference proteome</keyword>
<proteinExistence type="predicted"/>
<evidence type="ECO:0000313" key="4">
    <source>
        <dbReference type="EMBL" id="MBU2710247.1"/>
    </source>
</evidence>
<feature type="domain" description="Glycosyltransferase subfamily 4-like N-terminal" evidence="3">
    <location>
        <begin position="31"/>
        <end position="178"/>
    </location>
</feature>
<dbReference type="CDD" id="cd03801">
    <property type="entry name" value="GT4_PimA-like"/>
    <property type="match status" value="1"/>
</dbReference>
<dbReference type="PANTHER" id="PTHR46401">
    <property type="entry name" value="GLYCOSYLTRANSFERASE WBBK-RELATED"/>
    <property type="match status" value="1"/>
</dbReference>
<dbReference type="Gene3D" id="3.40.50.2000">
    <property type="entry name" value="Glycogen Phosphorylase B"/>
    <property type="match status" value="2"/>
</dbReference>
<reference evidence="4 5" key="1">
    <citation type="submission" date="2021-04" db="EMBL/GenBank/DDBJ databases">
        <authorList>
            <person name="Pira H."/>
            <person name="Risdian C."/>
            <person name="Wink J."/>
        </authorList>
    </citation>
    <scope>NUCLEOTIDE SEQUENCE [LARGE SCALE GENOMIC DNA]</scope>
    <source>
        <strain evidence="4 5">WH53</strain>
    </source>
</reference>
<evidence type="ECO:0000313" key="5">
    <source>
        <dbReference type="Proteomes" id="UP000690515"/>
    </source>
</evidence>
<dbReference type="PANTHER" id="PTHR46401:SF2">
    <property type="entry name" value="GLYCOSYLTRANSFERASE WBBK-RELATED"/>
    <property type="match status" value="1"/>
</dbReference>
<organism evidence="4 5">
    <name type="scientific">Zooshikella harenae</name>
    <dbReference type="NCBI Taxonomy" id="2827238"/>
    <lineage>
        <taxon>Bacteria</taxon>
        <taxon>Pseudomonadati</taxon>
        <taxon>Pseudomonadota</taxon>
        <taxon>Gammaproteobacteria</taxon>
        <taxon>Oceanospirillales</taxon>
        <taxon>Zooshikellaceae</taxon>
        <taxon>Zooshikella</taxon>
    </lineage>
</organism>
<evidence type="ECO:0000256" key="1">
    <source>
        <dbReference type="ARBA" id="ARBA00022679"/>
    </source>
</evidence>
<dbReference type="Pfam" id="PF00534">
    <property type="entry name" value="Glycos_transf_1"/>
    <property type="match status" value="1"/>
</dbReference>
<dbReference type="Proteomes" id="UP000690515">
    <property type="component" value="Unassembled WGS sequence"/>
</dbReference>